<gene>
    <name evidence="1" type="ORF">OFUS_LOCUS22504</name>
</gene>
<feature type="non-terminal residue" evidence="1">
    <location>
        <position position="1"/>
    </location>
</feature>
<protein>
    <submittedName>
        <fullName evidence="1">Uncharacterized protein</fullName>
    </submittedName>
</protein>
<dbReference type="EMBL" id="CAIIXF020000011">
    <property type="protein sequence ID" value="CAH1798352.1"/>
    <property type="molecule type" value="Genomic_DNA"/>
</dbReference>
<sequence length="99" mass="11215">KTFKYTQYLNNHLRSNCKQQKDILANADDSLNSRLEAILHEVGLESDEEGRQHEKFITKESVDDDGKETSLETMTNNVQSVNEGESAIDSSELLLQLCL</sequence>
<accession>A0A8J1XJY0</accession>
<evidence type="ECO:0000313" key="2">
    <source>
        <dbReference type="Proteomes" id="UP000749559"/>
    </source>
</evidence>
<comment type="caution">
    <text evidence="1">The sequence shown here is derived from an EMBL/GenBank/DDBJ whole genome shotgun (WGS) entry which is preliminary data.</text>
</comment>
<keyword evidence="2" id="KW-1185">Reference proteome</keyword>
<reference evidence="1" key="1">
    <citation type="submission" date="2022-03" db="EMBL/GenBank/DDBJ databases">
        <authorList>
            <person name="Martin C."/>
        </authorList>
    </citation>
    <scope>NUCLEOTIDE SEQUENCE</scope>
</reference>
<dbReference type="AlphaFoldDB" id="A0A8J1XJY0"/>
<name>A0A8J1XJY0_OWEFU</name>
<organism evidence="1 2">
    <name type="scientific">Owenia fusiformis</name>
    <name type="common">Polychaete worm</name>
    <dbReference type="NCBI Taxonomy" id="6347"/>
    <lineage>
        <taxon>Eukaryota</taxon>
        <taxon>Metazoa</taxon>
        <taxon>Spiralia</taxon>
        <taxon>Lophotrochozoa</taxon>
        <taxon>Annelida</taxon>
        <taxon>Polychaeta</taxon>
        <taxon>Sedentaria</taxon>
        <taxon>Canalipalpata</taxon>
        <taxon>Sabellida</taxon>
        <taxon>Oweniida</taxon>
        <taxon>Oweniidae</taxon>
        <taxon>Owenia</taxon>
    </lineage>
</organism>
<proteinExistence type="predicted"/>
<evidence type="ECO:0000313" key="1">
    <source>
        <dbReference type="EMBL" id="CAH1798352.1"/>
    </source>
</evidence>
<dbReference type="Proteomes" id="UP000749559">
    <property type="component" value="Unassembled WGS sequence"/>
</dbReference>